<evidence type="ECO:0000313" key="6">
    <source>
        <dbReference type="Proteomes" id="UP000075920"/>
    </source>
</evidence>
<evidence type="ECO:0000259" key="4">
    <source>
        <dbReference type="Pfam" id="PF00085"/>
    </source>
</evidence>
<feature type="compositionally biased region" description="Acidic residues" evidence="3">
    <location>
        <begin position="253"/>
        <end position="263"/>
    </location>
</feature>
<dbReference type="CDD" id="cd02989">
    <property type="entry name" value="Phd_like_TxnDC9"/>
    <property type="match status" value="1"/>
</dbReference>
<keyword evidence="6" id="KW-1185">Reference proteome</keyword>
<proteinExistence type="predicted"/>
<reference evidence="5" key="2">
    <citation type="submission" date="2020-05" db="UniProtKB">
        <authorList>
            <consortium name="EnsemblMetazoa"/>
        </authorList>
    </citation>
    <scope>IDENTIFICATION</scope>
    <source>
        <strain evidence="5">MINIMUS1</strain>
    </source>
</reference>
<dbReference type="STRING" id="112268.A0A182VS66"/>
<keyword evidence="2" id="KW-0175">Coiled coil</keyword>
<dbReference type="Pfam" id="PF00085">
    <property type="entry name" value="Thioredoxin"/>
    <property type="match status" value="1"/>
</dbReference>
<feature type="region of interest" description="Disordered" evidence="3">
    <location>
        <begin position="235"/>
        <end position="263"/>
    </location>
</feature>
<dbReference type="PANTHER" id="PTHR21148">
    <property type="entry name" value="THIOREDOXIN DOMAIN-CONTAINING PROTEIN 9"/>
    <property type="match status" value="1"/>
</dbReference>
<dbReference type="InterPro" id="IPR036249">
    <property type="entry name" value="Thioredoxin-like_sf"/>
</dbReference>
<name>A0A182VS66_9DIPT</name>
<dbReference type="Proteomes" id="UP000075920">
    <property type="component" value="Unassembled WGS sequence"/>
</dbReference>
<evidence type="ECO:0000313" key="5">
    <source>
        <dbReference type="EnsemblMetazoa" id="AMIN000907-PA"/>
    </source>
</evidence>
<evidence type="ECO:0000256" key="3">
    <source>
        <dbReference type="SAM" id="MobiDB-lite"/>
    </source>
</evidence>
<protein>
    <recommendedName>
        <fullName evidence="1">Thioredoxin domain-containing protein 9</fullName>
    </recommendedName>
</protein>
<dbReference type="SUPFAM" id="SSF52833">
    <property type="entry name" value="Thioredoxin-like"/>
    <property type="match status" value="1"/>
</dbReference>
<dbReference type="EnsemblMetazoa" id="AMIN000907-RA">
    <property type="protein sequence ID" value="AMIN000907-PA"/>
    <property type="gene ID" value="AMIN000907"/>
</dbReference>
<evidence type="ECO:0000256" key="2">
    <source>
        <dbReference type="SAM" id="Coils"/>
    </source>
</evidence>
<reference evidence="6" key="1">
    <citation type="submission" date="2013-03" db="EMBL/GenBank/DDBJ databases">
        <title>The Genome Sequence of Anopheles minimus MINIMUS1.</title>
        <authorList>
            <consortium name="The Broad Institute Genomics Platform"/>
            <person name="Neafsey D.E."/>
            <person name="Walton C."/>
            <person name="Walker B."/>
            <person name="Young S.K."/>
            <person name="Zeng Q."/>
            <person name="Gargeya S."/>
            <person name="Fitzgerald M."/>
            <person name="Haas B."/>
            <person name="Abouelleil A."/>
            <person name="Allen A.W."/>
            <person name="Alvarado L."/>
            <person name="Arachchi H.M."/>
            <person name="Berlin A.M."/>
            <person name="Chapman S.B."/>
            <person name="Gainer-Dewar J."/>
            <person name="Goldberg J."/>
            <person name="Griggs A."/>
            <person name="Gujja S."/>
            <person name="Hansen M."/>
            <person name="Howarth C."/>
            <person name="Imamovic A."/>
            <person name="Ireland A."/>
            <person name="Larimer J."/>
            <person name="McCowan C."/>
            <person name="Murphy C."/>
            <person name="Pearson M."/>
            <person name="Poon T.W."/>
            <person name="Priest M."/>
            <person name="Roberts A."/>
            <person name="Saif S."/>
            <person name="Shea T."/>
            <person name="Sisk P."/>
            <person name="Sykes S."/>
            <person name="Wortman J."/>
            <person name="Nusbaum C."/>
            <person name="Birren B."/>
        </authorList>
    </citation>
    <scope>NUCLEOTIDE SEQUENCE [LARGE SCALE GENOMIC DNA]</scope>
    <source>
        <strain evidence="6">MINIMUS1</strain>
    </source>
</reference>
<organism evidence="5 6">
    <name type="scientific">Anopheles minimus</name>
    <dbReference type="NCBI Taxonomy" id="112268"/>
    <lineage>
        <taxon>Eukaryota</taxon>
        <taxon>Metazoa</taxon>
        <taxon>Ecdysozoa</taxon>
        <taxon>Arthropoda</taxon>
        <taxon>Hexapoda</taxon>
        <taxon>Insecta</taxon>
        <taxon>Pterygota</taxon>
        <taxon>Neoptera</taxon>
        <taxon>Endopterygota</taxon>
        <taxon>Diptera</taxon>
        <taxon>Nematocera</taxon>
        <taxon>Culicoidea</taxon>
        <taxon>Culicidae</taxon>
        <taxon>Anophelinae</taxon>
        <taxon>Anopheles</taxon>
    </lineage>
</organism>
<sequence length="263" mass="30630">NVKKEKDRVRRRGWRVNHISKSKIKSRSKVTGRYCNTGIILKKRCKLKMEQLIQNQMISAAVQLEKHLDSELDRLENLNTDDLDKLRDQRIQQLKKQAQQRQEWKNNGHGEYSELADEKEFFAISKKSPNIVCHFYRDSTPRCRIVDMHLKILATKHLEAKFCKVNAERCPFLTERLRIKVIPSIALIKDSKTKDYIVGFTDLGNCDDFSTEMLEWRIAQSGAIEYSGDLLTPPDVKKQKKPTNLKTIRGGYDSDDSDIDFDD</sequence>
<feature type="coiled-coil region" evidence="2">
    <location>
        <begin position="61"/>
        <end position="103"/>
    </location>
</feature>
<accession>A0A182VS66</accession>
<dbReference type="AlphaFoldDB" id="A0A182VS66"/>
<dbReference type="Gene3D" id="3.40.30.10">
    <property type="entry name" value="Glutaredoxin"/>
    <property type="match status" value="1"/>
</dbReference>
<dbReference type="InterPro" id="IPR013766">
    <property type="entry name" value="Thioredoxin_domain"/>
</dbReference>
<evidence type="ECO:0000256" key="1">
    <source>
        <dbReference type="ARBA" id="ARBA00026148"/>
    </source>
</evidence>
<dbReference type="VEuPathDB" id="VectorBase:AMIN000907"/>
<feature type="domain" description="Thioredoxin" evidence="4">
    <location>
        <begin position="120"/>
        <end position="201"/>
    </location>
</feature>